<dbReference type="GO" id="GO:0046677">
    <property type="term" value="P:response to antibiotic"/>
    <property type="evidence" value="ECO:0007669"/>
    <property type="project" value="UniProtKB-KW"/>
</dbReference>
<evidence type="ECO:0000313" key="5">
    <source>
        <dbReference type="EMBL" id="QEG01442.1"/>
    </source>
</evidence>
<organism evidence="5 6">
    <name type="scientific">Stieleria maiorica</name>
    <dbReference type="NCBI Taxonomy" id="2795974"/>
    <lineage>
        <taxon>Bacteria</taxon>
        <taxon>Pseudomonadati</taxon>
        <taxon>Planctomycetota</taxon>
        <taxon>Planctomycetia</taxon>
        <taxon>Pirellulales</taxon>
        <taxon>Pirellulaceae</taxon>
        <taxon>Stieleria</taxon>
    </lineage>
</organism>
<dbReference type="InterPro" id="IPR029068">
    <property type="entry name" value="Glyas_Bleomycin-R_OHBP_Dase"/>
</dbReference>
<keyword evidence="3" id="KW-0046">Antibiotic resistance</keyword>
<comment type="similarity">
    <text evidence="1">Belongs to the bleomycin resistance protein family.</text>
</comment>
<dbReference type="KEGG" id="smam:Mal15_55180"/>
<name>A0A5B9MJJ6_9BACT</name>
<accession>A0A5B9MJJ6</accession>
<sequence length="135" mass="15452">MTKRWRSWVPVLKVRDTRKSVEFFCQRVGFTKDWEHQFDADFPLYASVSRDGLTLHLSEHGEEATHVTLVISVEDVDAAYSELCSNGLSPEGPPEDRPYDVRDFAFTDLDGHRFVVAMPLDNFDESPGRTNADEE</sequence>
<evidence type="ECO:0000259" key="4">
    <source>
        <dbReference type="PROSITE" id="PS51819"/>
    </source>
</evidence>
<dbReference type="SUPFAM" id="SSF54593">
    <property type="entry name" value="Glyoxalase/Bleomycin resistance protein/Dihydroxybiphenyl dioxygenase"/>
    <property type="match status" value="1"/>
</dbReference>
<dbReference type="Gene3D" id="3.10.180.10">
    <property type="entry name" value="2,3-Dihydroxybiphenyl 1,2-Dioxygenase, domain 1"/>
    <property type="match status" value="1"/>
</dbReference>
<dbReference type="RefSeq" id="WP_147870520.1">
    <property type="nucleotide sequence ID" value="NZ_CP036264.1"/>
</dbReference>
<evidence type="ECO:0000256" key="2">
    <source>
        <dbReference type="ARBA" id="ARBA00021572"/>
    </source>
</evidence>
<reference evidence="5 6" key="1">
    <citation type="submission" date="2019-02" db="EMBL/GenBank/DDBJ databases">
        <title>Planctomycetal bacteria perform biofilm scaping via a novel small molecule.</title>
        <authorList>
            <person name="Jeske O."/>
            <person name="Boedeker C."/>
            <person name="Wiegand S."/>
            <person name="Breitling P."/>
            <person name="Kallscheuer N."/>
            <person name="Jogler M."/>
            <person name="Rohde M."/>
            <person name="Petersen J."/>
            <person name="Medema M.H."/>
            <person name="Surup F."/>
            <person name="Jogler C."/>
        </authorList>
    </citation>
    <scope>NUCLEOTIDE SEQUENCE [LARGE SCALE GENOMIC DNA]</scope>
    <source>
        <strain evidence="5 6">Mal15</strain>
    </source>
</reference>
<evidence type="ECO:0000313" key="6">
    <source>
        <dbReference type="Proteomes" id="UP000321353"/>
    </source>
</evidence>
<dbReference type="PROSITE" id="PS51819">
    <property type="entry name" value="VOC"/>
    <property type="match status" value="1"/>
</dbReference>
<proteinExistence type="inferred from homology"/>
<feature type="domain" description="VOC" evidence="4">
    <location>
        <begin position="5"/>
        <end position="119"/>
    </location>
</feature>
<evidence type="ECO:0000256" key="3">
    <source>
        <dbReference type="ARBA" id="ARBA00023251"/>
    </source>
</evidence>
<keyword evidence="6" id="KW-1185">Reference proteome</keyword>
<dbReference type="Pfam" id="PF19581">
    <property type="entry name" value="Glyoxalase_7"/>
    <property type="match status" value="1"/>
</dbReference>
<gene>
    <name evidence="5" type="ORF">Mal15_55180</name>
</gene>
<evidence type="ECO:0000256" key="1">
    <source>
        <dbReference type="ARBA" id="ARBA00011051"/>
    </source>
</evidence>
<dbReference type="Proteomes" id="UP000321353">
    <property type="component" value="Chromosome"/>
</dbReference>
<dbReference type="AlphaFoldDB" id="A0A5B9MJJ6"/>
<protein>
    <recommendedName>
        <fullName evidence="2">Bleomycin resistance protein</fullName>
    </recommendedName>
</protein>
<dbReference type="InterPro" id="IPR000335">
    <property type="entry name" value="Bleomycin-R"/>
</dbReference>
<dbReference type="InterPro" id="IPR037523">
    <property type="entry name" value="VOC_core"/>
</dbReference>
<dbReference type="EMBL" id="CP036264">
    <property type="protein sequence ID" value="QEG01442.1"/>
    <property type="molecule type" value="Genomic_DNA"/>
</dbReference>